<keyword evidence="4" id="KW-1185">Reference proteome</keyword>
<feature type="region of interest" description="Disordered" evidence="1">
    <location>
        <begin position="27"/>
        <end position="52"/>
    </location>
</feature>
<comment type="caution">
    <text evidence="3">The sequence shown here is derived from an EMBL/GenBank/DDBJ whole genome shotgun (WGS) entry which is preliminary data.</text>
</comment>
<sequence>MYTQGKQKLKRVNHTNLTRLSSFYSRSEPSSCTHLQNTQKKAHPTEHNKHPMPNLFLLPQAQIHDERFNREASPNFRSGRVGLQLNLTVRSKSGTGNGVIGDGGVRAAIIVAVVVALERVSSTSHWTRKAWAIDSLGNAIAGVVMVIVTHILCVCVRGRAWDYWE</sequence>
<feature type="transmembrane region" description="Helical" evidence="2">
    <location>
        <begin position="99"/>
        <end position="117"/>
    </location>
</feature>
<evidence type="ECO:0000313" key="3">
    <source>
        <dbReference type="EMBL" id="KAF7837937.1"/>
    </source>
</evidence>
<proteinExistence type="predicted"/>
<organism evidence="3 4">
    <name type="scientific">Senna tora</name>
    <dbReference type="NCBI Taxonomy" id="362788"/>
    <lineage>
        <taxon>Eukaryota</taxon>
        <taxon>Viridiplantae</taxon>
        <taxon>Streptophyta</taxon>
        <taxon>Embryophyta</taxon>
        <taxon>Tracheophyta</taxon>
        <taxon>Spermatophyta</taxon>
        <taxon>Magnoliopsida</taxon>
        <taxon>eudicotyledons</taxon>
        <taxon>Gunneridae</taxon>
        <taxon>Pentapetalae</taxon>
        <taxon>rosids</taxon>
        <taxon>fabids</taxon>
        <taxon>Fabales</taxon>
        <taxon>Fabaceae</taxon>
        <taxon>Caesalpinioideae</taxon>
        <taxon>Cassia clade</taxon>
        <taxon>Senna</taxon>
    </lineage>
</organism>
<feature type="transmembrane region" description="Helical" evidence="2">
    <location>
        <begin position="137"/>
        <end position="156"/>
    </location>
</feature>
<feature type="compositionally biased region" description="Polar residues" evidence="1">
    <location>
        <begin position="27"/>
        <end position="39"/>
    </location>
</feature>
<dbReference type="AlphaFoldDB" id="A0A834X3Y9"/>
<accession>A0A834X3Y9</accession>
<keyword evidence="2" id="KW-1133">Transmembrane helix</keyword>
<name>A0A834X3Y9_9FABA</name>
<evidence type="ECO:0000256" key="2">
    <source>
        <dbReference type="SAM" id="Phobius"/>
    </source>
</evidence>
<protein>
    <submittedName>
        <fullName evidence="3">Uncharacterized protein</fullName>
    </submittedName>
</protein>
<evidence type="ECO:0000256" key="1">
    <source>
        <dbReference type="SAM" id="MobiDB-lite"/>
    </source>
</evidence>
<evidence type="ECO:0000313" key="4">
    <source>
        <dbReference type="Proteomes" id="UP000634136"/>
    </source>
</evidence>
<keyword evidence="2" id="KW-0472">Membrane</keyword>
<reference evidence="3" key="1">
    <citation type="submission" date="2020-09" db="EMBL/GenBank/DDBJ databases">
        <title>Genome-Enabled Discovery of Anthraquinone Biosynthesis in Senna tora.</title>
        <authorList>
            <person name="Kang S.-H."/>
            <person name="Pandey R.P."/>
            <person name="Lee C.-M."/>
            <person name="Sim J.-S."/>
            <person name="Jeong J.-T."/>
            <person name="Choi B.-S."/>
            <person name="Jung M."/>
            <person name="Ginzburg D."/>
            <person name="Zhao K."/>
            <person name="Won S.Y."/>
            <person name="Oh T.-J."/>
            <person name="Yu Y."/>
            <person name="Kim N.-H."/>
            <person name="Lee O.R."/>
            <person name="Lee T.-H."/>
            <person name="Bashyal P."/>
            <person name="Kim T.-S."/>
            <person name="Lee W.-H."/>
            <person name="Kawkins C."/>
            <person name="Kim C.-K."/>
            <person name="Kim J.S."/>
            <person name="Ahn B.O."/>
            <person name="Rhee S.Y."/>
            <person name="Sohng J.K."/>
        </authorList>
    </citation>
    <scope>NUCLEOTIDE SEQUENCE</scope>
    <source>
        <tissue evidence="3">Leaf</tissue>
    </source>
</reference>
<keyword evidence="2" id="KW-0812">Transmembrane</keyword>
<dbReference type="Proteomes" id="UP000634136">
    <property type="component" value="Unassembled WGS sequence"/>
</dbReference>
<gene>
    <name evidence="3" type="ORF">G2W53_006419</name>
</gene>
<dbReference type="EMBL" id="JAAIUW010000003">
    <property type="protein sequence ID" value="KAF7837937.1"/>
    <property type="molecule type" value="Genomic_DNA"/>
</dbReference>